<accession>A0A511UTQ4</accession>
<keyword evidence="1" id="KW-0812">Transmembrane</keyword>
<dbReference type="RefSeq" id="WP_281284175.1">
    <property type="nucleotide sequence ID" value="NZ_BJXW01000004.1"/>
</dbReference>
<protein>
    <submittedName>
        <fullName evidence="2">Uncharacterized protein</fullName>
    </submittedName>
</protein>
<evidence type="ECO:0000313" key="2">
    <source>
        <dbReference type="EMBL" id="GEN29977.1"/>
    </source>
</evidence>
<feature type="transmembrane region" description="Helical" evidence="1">
    <location>
        <begin position="15"/>
        <end position="37"/>
    </location>
</feature>
<keyword evidence="1" id="KW-1133">Transmembrane helix</keyword>
<comment type="caution">
    <text evidence="2">The sequence shown here is derived from an EMBL/GenBank/DDBJ whole genome shotgun (WGS) entry which is preliminary data.</text>
</comment>
<proteinExistence type="predicted"/>
<dbReference type="Proteomes" id="UP000321491">
    <property type="component" value="Unassembled WGS sequence"/>
</dbReference>
<sequence>MIYFGVEIALVALDFWGAALDSWAAVLDFAVAALDFLNQARY</sequence>
<reference evidence="2 3" key="1">
    <citation type="submission" date="2019-07" db="EMBL/GenBank/DDBJ databases">
        <title>Whole genome shotgun sequence of Cerasibacillus quisquiliarum NBRC 102429.</title>
        <authorList>
            <person name="Hosoyama A."/>
            <person name="Uohara A."/>
            <person name="Ohji S."/>
            <person name="Ichikawa N."/>
        </authorList>
    </citation>
    <scope>NUCLEOTIDE SEQUENCE [LARGE SCALE GENOMIC DNA]</scope>
    <source>
        <strain evidence="2 3">NBRC 102429</strain>
    </source>
</reference>
<evidence type="ECO:0000256" key="1">
    <source>
        <dbReference type="SAM" id="Phobius"/>
    </source>
</evidence>
<keyword evidence="1" id="KW-0472">Membrane</keyword>
<dbReference type="AlphaFoldDB" id="A0A511UTQ4"/>
<dbReference type="EMBL" id="BJXW01000004">
    <property type="protein sequence ID" value="GEN29977.1"/>
    <property type="molecule type" value="Genomic_DNA"/>
</dbReference>
<evidence type="ECO:0000313" key="3">
    <source>
        <dbReference type="Proteomes" id="UP000321491"/>
    </source>
</evidence>
<name>A0A511UTQ4_9BACI</name>
<keyword evidence="3" id="KW-1185">Reference proteome</keyword>
<organism evidence="2 3">
    <name type="scientific">Cerasibacillus quisquiliarum</name>
    <dbReference type="NCBI Taxonomy" id="227865"/>
    <lineage>
        <taxon>Bacteria</taxon>
        <taxon>Bacillati</taxon>
        <taxon>Bacillota</taxon>
        <taxon>Bacilli</taxon>
        <taxon>Bacillales</taxon>
        <taxon>Bacillaceae</taxon>
        <taxon>Cerasibacillus</taxon>
    </lineage>
</organism>
<gene>
    <name evidence="2" type="ORF">CQU01_02150</name>
</gene>